<keyword evidence="1" id="KW-0732">Signal</keyword>
<feature type="chain" id="PRO_5013702691" description="Secreted protein" evidence="1">
    <location>
        <begin position="21"/>
        <end position="183"/>
    </location>
</feature>
<organism evidence="2 3">
    <name type="scientific">Massilia violaceinigra</name>
    <dbReference type="NCBI Taxonomy" id="2045208"/>
    <lineage>
        <taxon>Bacteria</taxon>
        <taxon>Pseudomonadati</taxon>
        <taxon>Pseudomonadota</taxon>
        <taxon>Betaproteobacteria</taxon>
        <taxon>Burkholderiales</taxon>
        <taxon>Oxalobacteraceae</taxon>
        <taxon>Telluria group</taxon>
        <taxon>Massilia</taxon>
    </lineage>
</organism>
<evidence type="ECO:0000313" key="3">
    <source>
        <dbReference type="Proteomes" id="UP000229897"/>
    </source>
</evidence>
<feature type="signal peptide" evidence="1">
    <location>
        <begin position="1"/>
        <end position="20"/>
    </location>
</feature>
<name>A0A2D2DMM4_9BURK</name>
<reference evidence="2" key="1">
    <citation type="submission" date="2017-10" db="EMBL/GenBank/DDBJ databases">
        <title>Massilia psychrophilum sp. nov., a novel purple-pigmented bacterium isolated from Tianshan glacier, Xinjiang Municipality, China.</title>
        <authorList>
            <person name="Wang H."/>
        </authorList>
    </citation>
    <scope>NUCLEOTIDE SEQUENCE [LARGE SCALE GENOMIC DNA]</scope>
    <source>
        <strain evidence="2">B2</strain>
    </source>
</reference>
<dbReference type="AlphaFoldDB" id="A0A2D2DMM4"/>
<protein>
    <recommendedName>
        <fullName evidence="4">Secreted protein</fullName>
    </recommendedName>
</protein>
<accession>A0A2D2DMM4</accession>
<dbReference type="KEGG" id="mass:CR152_18090"/>
<evidence type="ECO:0000256" key="1">
    <source>
        <dbReference type="SAM" id="SignalP"/>
    </source>
</evidence>
<dbReference type="Proteomes" id="UP000229897">
    <property type="component" value="Chromosome"/>
</dbReference>
<evidence type="ECO:0008006" key="4">
    <source>
        <dbReference type="Google" id="ProtNLM"/>
    </source>
</evidence>
<sequence>MILRTIAIVLASALALPCNAADTNGARDAFFANLGKLCGAVYEGASVAPNDGGEAFAGKKLVATVSACNAGEIRIPFAVGEDTSRTWIVTRTPSGLTLQHDHRHADGTPDAQTMYGGAAGSNGSAIAQSFHADAYTAKLIPAAATNVWTLSVSPDGLKLIYALDRDGKPRFRAELVQTRVPNR</sequence>
<keyword evidence="3" id="KW-1185">Reference proteome</keyword>
<gene>
    <name evidence="2" type="ORF">CR152_18090</name>
</gene>
<proteinExistence type="predicted"/>
<dbReference type="EMBL" id="CP024608">
    <property type="protein sequence ID" value="ATQ76234.1"/>
    <property type="molecule type" value="Genomic_DNA"/>
</dbReference>
<dbReference type="RefSeq" id="WP_099876765.1">
    <property type="nucleotide sequence ID" value="NZ_CP024608.1"/>
</dbReference>
<dbReference type="OrthoDB" id="1524207at2"/>
<evidence type="ECO:0000313" key="2">
    <source>
        <dbReference type="EMBL" id="ATQ76234.1"/>
    </source>
</evidence>